<feature type="domain" description="Leucine--tRNA ligase RagD-binding" evidence="14">
    <location>
        <begin position="945"/>
        <end position="1021"/>
    </location>
</feature>
<feature type="region of interest" description="Disordered" evidence="11">
    <location>
        <begin position="1"/>
        <end position="46"/>
    </location>
</feature>
<dbReference type="GO" id="GO:0006429">
    <property type="term" value="P:leucyl-tRNA aminoacylation"/>
    <property type="evidence" value="ECO:0007669"/>
    <property type="project" value="InterPro"/>
</dbReference>
<evidence type="ECO:0000256" key="2">
    <source>
        <dbReference type="ARBA" id="ARBA00013164"/>
    </source>
</evidence>
<dbReference type="AlphaFoldDB" id="A0AAQ3UEW0"/>
<dbReference type="PANTHER" id="PTHR45794">
    <property type="entry name" value="LEUCYL-TRNA SYNTHETASE"/>
    <property type="match status" value="1"/>
</dbReference>
<dbReference type="Gene3D" id="3.40.50.620">
    <property type="entry name" value="HUPs"/>
    <property type="match status" value="1"/>
</dbReference>
<dbReference type="EC" id="6.1.1.4" evidence="2"/>
<dbReference type="Gene3D" id="1.10.730.10">
    <property type="entry name" value="Isoleucyl-tRNA Synthetase, Domain 1"/>
    <property type="match status" value="1"/>
</dbReference>
<evidence type="ECO:0000259" key="12">
    <source>
        <dbReference type="Pfam" id="PF00133"/>
    </source>
</evidence>
<evidence type="ECO:0000256" key="9">
    <source>
        <dbReference type="ARBA" id="ARBA00047469"/>
    </source>
</evidence>
<dbReference type="PROSITE" id="PS00178">
    <property type="entry name" value="AA_TRNA_LIGASE_I"/>
    <property type="match status" value="1"/>
</dbReference>
<dbReference type="CDD" id="cd07959">
    <property type="entry name" value="Anticodon_Ia_Leu_AEc"/>
    <property type="match status" value="1"/>
</dbReference>
<comment type="catalytic activity">
    <reaction evidence="9">
        <text>tRNA(Leu) + L-leucine + ATP = L-leucyl-tRNA(Leu) + AMP + diphosphate</text>
        <dbReference type="Rhea" id="RHEA:11688"/>
        <dbReference type="Rhea" id="RHEA-COMP:9613"/>
        <dbReference type="Rhea" id="RHEA-COMP:9622"/>
        <dbReference type="ChEBI" id="CHEBI:30616"/>
        <dbReference type="ChEBI" id="CHEBI:33019"/>
        <dbReference type="ChEBI" id="CHEBI:57427"/>
        <dbReference type="ChEBI" id="CHEBI:78442"/>
        <dbReference type="ChEBI" id="CHEBI:78494"/>
        <dbReference type="ChEBI" id="CHEBI:456215"/>
        <dbReference type="EC" id="6.1.1.4"/>
    </reaction>
</comment>
<dbReference type="SUPFAM" id="SSF50677">
    <property type="entry name" value="ValRS/IleRS/LeuRS editing domain"/>
    <property type="match status" value="1"/>
</dbReference>
<dbReference type="Pfam" id="PF08264">
    <property type="entry name" value="Anticodon_1"/>
    <property type="match status" value="1"/>
</dbReference>
<keyword evidence="6 10" id="KW-0648">Protein biosynthesis</keyword>
<evidence type="ECO:0000313" key="16">
    <source>
        <dbReference type="Proteomes" id="UP001341281"/>
    </source>
</evidence>
<dbReference type="Pfam" id="PF00133">
    <property type="entry name" value="tRNA-synt_1"/>
    <property type="match status" value="2"/>
</dbReference>
<evidence type="ECO:0000256" key="8">
    <source>
        <dbReference type="ARBA" id="ARBA00030520"/>
    </source>
</evidence>
<evidence type="ECO:0000256" key="6">
    <source>
        <dbReference type="ARBA" id="ARBA00022917"/>
    </source>
</evidence>
<feature type="domain" description="Aminoacyl-tRNA synthetase class Ia" evidence="12">
    <location>
        <begin position="182"/>
        <end position="751"/>
    </location>
</feature>
<dbReference type="GO" id="GO:0004823">
    <property type="term" value="F:leucine-tRNA ligase activity"/>
    <property type="evidence" value="ECO:0007669"/>
    <property type="project" value="UniProtKB-EC"/>
</dbReference>
<evidence type="ECO:0000256" key="5">
    <source>
        <dbReference type="ARBA" id="ARBA00022840"/>
    </source>
</evidence>
<evidence type="ECO:0000313" key="15">
    <source>
        <dbReference type="EMBL" id="WVZ90795.1"/>
    </source>
</evidence>
<dbReference type="SUPFAM" id="SSF52374">
    <property type="entry name" value="Nucleotidylyl transferase"/>
    <property type="match status" value="1"/>
</dbReference>
<keyword evidence="4 10" id="KW-0547">Nucleotide-binding</keyword>
<dbReference type="Proteomes" id="UP001341281">
    <property type="component" value="Chromosome 08"/>
</dbReference>
<dbReference type="EMBL" id="CP144752">
    <property type="protein sequence ID" value="WVZ90795.1"/>
    <property type="molecule type" value="Genomic_DNA"/>
</dbReference>
<feature type="domain" description="Methionyl/Valyl/Leucyl/Isoleucyl-tRNA synthetase anticodon-binding" evidence="13">
    <location>
        <begin position="791"/>
        <end position="924"/>
    </location>
</feature>
<dbReference type="Gene3D" id="3.90.740.10">
    <property type="entry name" value="Valyl/Leucyl/Isoleucyl-tRNA synthetase, editing domain"/>
    <property type="match status" value="1"/>
</dbReference>
<reference evidence="15 16" key="1">
    <citation type="submission" date="2024-02" db="EMBL/GenBank/DDBJ databases">
        <title>High-quality chromosome-scale genome assembly of Pensacola bahiagrass (Paspalum notatum Flugge var. saurae).</title>
        <authorList>
            <person name="Vega J.M."/>
            <person name="Podio M."/>
            <person name="Orjuela J."/>
            <person name="Siena L.A."/>
            <person name="Pessino S.C."/>
            <person name="Combes M.C."/>
            <person name="Mariac C."/>
            <person name="Albertini E."/>
            <person name="Pupilli F."/>
            <person name="Ortiz J.P.A."/>
            <person name="Leblanc O."/>
        </authorList>
    </citation>
    <scope>NUCLEOTIDE SEQUENCE [LARGE SCALE GENOMIC DNA]</scope>
    <source>
        <strain evidence="15">R1</strain>
        <tissue evidence="15">Leaf</tissue>
    </source>
</reference>
<dbReference type="PANTHER" id="PTHR45794:SF2">
    <property type="entry name" value="LEUCINE--TRNA LIGASE"/>
    <property type="match status" value="1"/>
</dbReference>
<dbReference type="GO" id="GO:0048608">
    <property type="term" value="P:reproductive structure development"/>
    <property type="evidence" value="ECO:0007669"/>
    <property type="project" value="UniProtKB-ARBA"/>
</dbReference>
<dbReference type="InterPro" id="IPR013155">
    <property type="entry name" value="M/V/L/I-tRNA-synth_anticd-bd"/>
</dbReference>
<evidence type="ECO:0000256" key="4">
    <source>
        <dbReference type="ARBA" id="ARBA00022741"/>
    </source>
</evidence>
<evidence type="ECO:0000256" key="3">
    <source>
        <dbReference type="ARBA" id="ARBA00022598"/>
    </source>
</evidence>
<accession>A0AAQ3UEW0</accession>
<name>A0AAQ3UEW0_PASNO</name>
<dbReference type="InterPro" id="IPR002300">
    <property type="entry name" value="aa-tRNA-synth_Ia"/>
</dbReference>
<dbReference type="SUPFAM" id="SSF47323">
    <property type="entry name" value="Anticodon-binding domain of a subclass of class I aminoacyl-tRNA synthetases"/>
    <property type="match status" value="1"/>
</dbReference>
<dbReference type="InterPro" id="IPR055416">
    <property type="entry name" value="RBD_LARS1"/>
</dbReference>
<dbReference type="NCBIfam" id="TIGR00395">
    <property type="entry name" value="leuS_arch"/>
    <property type="match status" value="1"/>
</dbReference>
<dbReference type="Pfam" id="PF24810">
    <property type="entry name" value="RBD_LARS1"/>
    <property type="match status" value="1"/>
</dbReference>
<dbReference type="InterPro" id="IPR014729">
    <property type="entry name" value="Rossmann-like_a/b/a_fold"/>
</dbReference>
<proteinExistence type="inferred from homology"/>
<evidence type="ECO:0000256" key="11">
    <source>
        <dbReference type="SAM" id="MobiDB-lite"/>
    </source>
</evidence>
<keyword evidence="5 10" id="KW-0067">ATP-binding</keyword>
<dbReference type="GO" id="GO:0009791">
    <property type="term" value="P:post-embryonic development"/>
    <property type="evidence" value="ECO:0007669"/>
    <property type="project" value="UniProtKB-ARBA"/>
</dbReference>
<evidence type="ECO:0000259" key="14">
    <source>
        <dbReference type="Pfam" id="PF24810"/>
    </source>
</evidence>
<dbReference type="InterPro" id="IPR009008">
    <property type="entry name" value="Val/Leu/Ile-tRNA-synth_edit"/>
</dbReference>
<keyword evidence="3 10" id="KW-0436">Ligase</keyword>
<keyword evidence="16" id="KW-1185">Reference proteome</keyword>
<keyword evidence="7 10" id="KW-0030">Aminoacyl-tRNA synthetase</keyword>
<evidence type="ECO:0000256" key="7">
    <source>
        <dbReference type="ARBA" id="ARBA00023146"/>
    </source>
</evidence>
<dbReference type="FunFam" id="1.10.730.10:FF:000020">
    <property type="entry name" value="Leucine--tRNA ligase cytoplasmic"/>
    <property type="match status" value="1"/>
</dbReference>
<organism evidence="15 16">
    <name type="scientific">Paspalum notatum var. saurae</name>
    <dbReference type="NCBI Taxonomy" id="547442"/>
    <lineage>
        <taxon>Eukaryota</taxon>
        <taxon>Viridiplantae</taxon>
        <taxon>Streptophyta</taxon>
        <taxon>Embryophyta</taxon>
        <taxon>Tracheophyta</taxon>
        <taxon>Spermatophyta</taxon>
        <taxon>Magnoliopsida</taxon>
        <taxon>Liliopsida</taxon>
        <taxon>Poales</taxon>
        <taxon>Poaceae</taxon>
        <taxon>PACMAD clade</taxon>
        <taxon>Panicoideae</taxon>
        <taxon>Andropogonodae</taxon>
        <taxon>Paspaleae</taxon>
        <taxon>Paspalinae</taxon>
        <taxon>Paspalum</taxon>
    </lineage>
</organism>
<dbReference type="InterPro" id="IPR004493">
    <property type="entry name" value="Leu-tRNA-synth_Ia_arc/euk"/>
</dbReference>
<dbReference type="InterPro" id="IPR001412">
    <property type="entry name" value="aa-tRNA-synth_I_CS"/>
</dbReference>
<evidence type="ECO:0000259" key="13">
    <source>
        <dbReference type="Pfam" id="PF08264"/>
    </source>
</evidence>
<dbReference type="FunFam" id="3.90.740.10:FF:000001">
    <property type="entry name" value="Leucine--tRNA ligase, cytoplasmic"/>
    <property type="match status" value="1"/>
</dbReference>
<dbReference type="InterPro" id="IPR009080">
    <property type="entry name" value="tRNAsynth_Ia_anticodon-bd"/>
</dbReference>
<evidence type="ECO:0000256" key="10">
    <source>
        <dbReference type="RuleBase" id="RU363035"/>
    </source>
</evidence>
<protein>
    <recommendedName>
        <fullName evidence="2">leucine--tRNA ligase</fullName>
        <ecNumber evidence="2">6.1.1.4</ecNumber>
    </recommendedName>
    <alternativeName>
        <fullName evidence="8">Leucyl-tRNA synthetase</fullName>
    </alternativeName>
</protein>
<dbReference type="GO" id="GO:0005524">
    <property type="term" value="F:ATP binding"/>
    <property type="evidence" value="ECO:0007669"/>
    <property type="project" value="UniProtKB-KW"/>
</dbReference>
<feature type="domain" description="Aminoacyl-tRNA synthetase class Ia" evidence="12">
    <location>
        <begin position="24"/>
        <end position="107"/>
    </location>
</feature>
<sequence>MSSNPDEPKSRARTDFLRTNESEVQRSWDESKVFEADPGSEPPGPGEKFFGNFTYPYMNGLLHLGHAFTLSKLEFGAAYHRLRGCNVLLPFAFHCTGMPIKASADKLAREIQQYGNPPLFHGAGGAAVADALQTDAVAPDKFRGKKSKSAAKAGTNKYQWEIMKSFDLQDEEIAKFQDPYHWLTHFPPLAKEVLKKFGLGCDWRRSFITTDMNPYYDSFVKWQTRKLKKLGKVVKDMRYTIYSPLDGQPCADHDRATGEGVQPQEYMLVKMEVIAPFPPRLKALEGRKVYLAAATLRPETMYGQTNCWVLPDGIYGAFEINDTDVFILTARAALNLAYQHLSRVPENPTRLRELSGNDLIGLPLKSPLSLNQTIYALPMLTVLTDKGTGIVTSVPSDSPDDFIALQNLVTKPALRAKYGVIDEWVLPYEIIPVIYVPEFGDKSAEKVCHDLKIKSQNDKEQLAEAKRMTYLKGFTDGTMIVGEFSGRKVHEVKPLIKNKLLEEGTALLYSEPEKKVMSRSGDECVVALTDQWYITYGEAEWKQKAVRCLDGMNTFSAETRNGFEHTLGWLNQRACSRSFGLGSRIPWDEQFLVESLSDSTLYMAYYTVAHFLQNGNMYGKEMSSIRPEEMTDEVWDFVFCDVPAPKADIATAQLNRMKQEFEYWYPFDIRISGKDLTQNHLAFCIYNHATLLPEHRWPRGFRCNGHLMLNSEKMSKSTGNFLTLEEAIEKYSSDATRFALADAGDGMDDANFVTETANSAVMRLTKEISWMEEVTASESKLRAEPPTTYADRVFANEMNIAIKETEKSYNGFMFREALKSGFYDLQLARDEYILSCGAAGMNRDLLWQFMDVQTRLVTPICPHYAEYVWRKILKKQGFAIKGGWPVADTPDPTLRTANKYLQDSIVQMRKLLQKQESGSKKPKKGAVSAPPSEAKKISIGLIYVNEHYSGWKEQCLRVLQSKFNSQTHSFAPDQEITEALMNCPIGKEMNLKQVQKLCMPFVRFKKDEAREVGPQALDLKLPFSEMDVLRENLELIKRQLGLEHVEVLPAFDDAARSKAGECVSLLEKNPPSPGDPVFIFLSKYRYRKASHVVHGWTAEATTRASTVPGKKTHGSLWRLEGWGHYLMRKLSNIFKNLLILDWRGAAARDEQIMNCLLALVRGRLTHMTRSQIQPPERKVSSVCLPSHLSSSLHLLLKMVAMFRDLLGEGETSLINPFALPLANSSLMVMLTNIFHAMAASDASKRDSIVSRGFVMRSWIGSAASST</sequence>
<feature type="compositionally biased region" description="Basic and acidic residues" evidence="11">
    <location>
        <begin position="1"/>
        <end position="35"/>
    </location>
</feature>
<evidence type="ECO:0000256" key="1">
    <source>
        <dbReference type="ARBA" id="ARBA00005594"/>
    </source>
</evidence>
<dbReference type="GO" id="GO:0002161">
    <property type="term" value="F:aminoacyl-tRNA deacylase activity"/>
    <property type="evidence" value="ECO:0007669"/>
    <property type="project" value="InterPro"/>
</dbReference>
<comment type="similarity">
    <text evidence="1 10">Belongs to the class-I aminoacyl-tRNA synthetase family.</text>
</comment>
<gene>
    <name evidence="15" type="ORF">U9M48_037059</name>
</gene>